<evidence type="ECO:0000313" key="2">
    <source>
        <dbReference type="EMBL" id="CAJ2509106.1"/>
    </source>
</evidence>
<feature type="compositionally biased region" description="Polar residues" evidence="1">
    <location>
        <begin position="58"/>
        <end position="76"/>
    </location>
</feature>
<evidence type="ECO:0000313" key="3">
    <source>
        <dbReference type="Proteomes" id="UP001295740"/>
    </source>
</evidence>
<accession>A0AAI8YJ24</accession>
<feature type="compositionally biased region" description="Basic and acidic residues" evidence="1">
    <location>
        <begin position="133"/>
        <end position="146"/>
    </location>
</feature>
<keyword evidence="3" id="KW-1185">Reference proteome</keyword>
<evidence type="ECO:0000256" key="1">
    <source>
        <dbReference type="SAM" id="MobiDB-lite"/>
    </source>
</evidence>
<sequence>MCTDRRFYFYFCNHFYESAELGARRRIKICKAVLKALRTADLVVPFEDRDLTEENDYTLPSGNTNSARSASNTTPKTDWKPASIENVKIFKEADITQYKNQRAAIFKHWVWEDWEELHGTLMRTLADDYKERSVPYSRVDDSHKEDDESMTDGEDEDDRPYDDLEHAYASVGRRG</sequence>
<name>A0AAI8YJ24_9PEZI</name>
<feature type="region of interest" description="Disordered" evidence="1">
    <location>
        <begin position="54"/>
        <end position="79"/>
    </location>
</feature>
<reference evidence="2" key="1">
    <citation type="submission" date="2023-10" db="EMBL/GenBank/DDBJ databases">
        <authorList>
            <person name="Hackl T."/>
        </authorList>
    </citation>
    <scope>NUCLEOTIDE SEQUENCE</scope>
</reference>
<dbReference type="AlphaFoldDB" id="A0AAI8YJ24"/>
<proteinExistence type="predicted"/>
<protein>
    <submittedName>
        <fullName evidence="2">Uu.00g141320.m01.CDS01</fullName>
    </submittedName>
</protein>
<dbReference type="Proteomes" id="UP001295740">
    <property type="component" value="Unassembled WGS sequence"/>
</dbReference>
<dbReference type="EMBL" id="CAUWAG010000012">
    <property type="protein sequence ID" value="CAJ2509106.1"/>
    <property type="molecule type" value="Genomic_DNA"/>
</dbReference>
<organism evidence="2 3">
    <name type="scientific">Anthostomella pinea</name>
    <dbReference type="NCBI Taxonomy" id="933095"/>
    <lineage>
        <taxon>Eukaryota</taxon>
        <taxon>Fungi</taxon>
        <taxon>Dikarya</taxon>
        <taxon>Ascomycota</taxon>
        <taxon>Pezizomycotina</taxon>
        <taxon>Sordariomycetes</taxon>
        <taxon>Xylariomycetidae</taxon>
        <taxon>Xylariales</taxon>
        <taxon>Xylariaceae</taxon>
        <taxon>Anthostomella</taxon>
    </lineage>
</organism>
<gene>
    <name evidence="2" type="ORF">KHLLAP_LOCUS9574</name>
</gene>
<feature type="region of interest" description="Disordered" evidence="1">
    <location>
        <begin position="133"/>
        <end position="175"/>
    </location>
</feature>
<comment type="caution">
    <text evidence="2">The sequence shown here is derived from an EMBL/GenBank/DDBJ whole genome shotgun (WGS) entry which is preliminary data.</text>
</comment>
<feature type="compositionally biased region" description="Acidic residues" evidence="1">
    <location>
        <begin position="147"/>
        <end position="160"/>
    </location>
</feature>